<name>A0A2S7YG62_BEABA</name>
<reference evidence="2 3" key="1">
    <citation type="submission" date="2016-07" db="EMBL/GenBank/DDBJ databases">
        <title>Comparative genomics of the entomopathogenic fungus Beauveria bassiana.</title>
        <authorList>
            <person name="Valero Jimenez C.A."/>
            <person name="Zwaan B.J."/>
            <person name="Van Kan J.A."/>
            <person name="Takken W."/>
            <person name="Debets A.J."/>
            <person name="Schoustra S.E."/>
            <person name="Koenraadt C.J."/>
        </authorList>
    </citation>
    <scope>NUCLEOTIDE SEQUENCE [LARGE SCALE GENOMIC DNA]</scope>
    <source>
        <strain evidence="2 3">ARSEF 8028</strain>
    </source>
</reference>
<organism evidence="2 3">
    <name type="scientific">Beauveria bassiana</name>
    <name type="common">White muscardine disease fungus</name>
    <name type="synonym">Tritirachium shiotae</name>
    <dbReference type="NCBI Taxonomy" id="176275"/>
    <lineage>
        <taxon>Eukaryota</taxon>
        <taxon>Fungi</taxon>
        <taxon>Dikarya</taxon>
        <taxon>Ascomycota</taxon>
        <taxon>Pezizomycotina</taxon>
        <taxon>Sordariomycetes</taxon>
        <taxon>Hypocreomycetidae</taxon>
        <taxon>Hypocreales</taxon>
        <taxon>Cordycipitaceae</taxon>
        <taxon>Beauveria</taxon>
    </lineage>
</organism>
<evidence type="ECO:0000313" key="3">
    <source>
        <dbReference type="Proteomes" id="UP000237441"/>
    </source>
</evidence>
<proteinExistence type="predicted"/>
<feature type="region of interest" description="Disordered" evidence="1">
    <location>
        <begin position="30"/>
        <end position="66"/>
    </location>
</feature>
<dbReference type="AlphaFoldDB" id="A0A2S7YG62"/>
<accession>A0A2S7YG62</accession>
<evidence type="ECO:0000313" key="2">
    <source>
        <dbReference type="EMBL" id="PQK15165.1"/>
    </source>
</evidence>
<dbReference type="Proteomes" id="UP000237441">
    <property type="component" value="Unassembled WGS sequence"/>
</dbReference>
<comment type="caution">
    <text evidence="2">The sequence shown here is derived from an EMBL/GenBank/DDBJ whole genome shotgun (WGS) entry which is preliminary data.</text>
</comment>
<feature type="compositionally biased region" description="Basic residues" evidence="1">
    <location>
        <begin position="33"/>
        <end position="42"/>
    </location>
</feature>
<gene>
    <name evidence="2" type="ORF">BB8028_0005g06790</name>
</gene>
<protein>
    <submittedName>
        <fullName evidence="2">Uncharacterized protein</fullName>
    </submittedName>
</protein>
<sequence>MVHHTTAPLRRPATISHMVSVMPRLTRCPAPTRPRRCPRACMKRAPDSKTSTLAEVKARESKRVTMSARAIKKSRIPL</sequence>
<evidence type="ECO:0000256" key="1">
    <source>
        <dbReference type="SAM" id="MobiDB-lite"/>
    </source>
</evidence>
<dbReference type="EMBL" id="JRHA01000005">
    <property type="protein sequence ID" value="PQK15165.1"/>
    <property type="molecule type" value="Genomic_DNA"/>
</dbReference>